<name>A0A3B1CVM4_9ZZZZ</name>
<dbReference type="GO" id="GO:0006098">
    <property type="term" value="P:pentose-phosphate shunt"/>
    <property type="evidence" value="ECO:0007669"/>
    <property type="project" value="InterPro"/>
</dbReference>
<evidence type="ECO:0000259" key="2">
    <source>
        <dbReference type="Pfam" id="PF01182"/>
    </source>
</evidence>
<reference evidence="3" key="1">
    <citation type="submission" date="2018-06" db="EMBL/GenBank/DDBJ databases">
        <authorList>
            <person name="Zhirakovskaya E."/>
        </authorList>
    </citation>
    <scope>NUCLEOTIDE SEQUENCE</scope>
</reference>
<comment type="similarity">
    <text evidence="1">Belongs to the glucosamine/galactosamine-6-phosphate isomerase family. 6-phosphogluconolactonase subfamily.</text>
</comment>
<dbReference type="SUPFAM" id="SSF100950">
    <property type="entry name" value="NagB/RpiA/CoA transferase-like"/>
    <property type="match status" value="1"/>
</dbReference>
<evidence type="ECO:0000256" key="1">
    <source>
        <dbReference type="ARBA" id="ARBA00010662"/>
    </source>
</evidence>
<dbReference type="InterPro" id="IPR039104">
    <property type="entry name" value="6PGL"/>
</dbReference>
<dbReference type="EC" id="3.1.1.31" evidence="3"/>
<dbReference type="EMBL" id="UOGF01000040">
    <property type="protein sequence ID" value="VAX28633.1"/>
    <property type="molecule type" value="Genomic_DNA"/>
</dbReference>
<dbReference type="AlphaFoldDB" id="A0A3B1CVM4"/>
<organism evidence="3">
    <name type="scientific">hydrothermal vent metagenome</name>
    <dbReference type="NCBI Taxonomy" id="652676"/>
    <lineage>
        <taxon>unclassified sequences</taxon>
        <taxon>metagenomes</taxon>
        <taxon>ecological metagenomes</taxon>
    </lineage>
</organism>
<dbReference type="GO" id="GO:0005975">
    <property type="term" value="P:carbohydrate metabolic process"/>
    <property type="evidence" value="ECO:0007669"/>
    <property type="project" value="InterPro"/>
</dbReference>
<dbReference type="InterPro" id="IPR037171">
    <property type="entry name" value="NagB/RpiA_transferase-like"/>
</dbReference>
<feature type="domain" description="Glucosamine/galactosamine-6-phosphate isomerase" evidence="2">
    <location>
        <begin position="10"/>
        <end position="231"/>
    </location>
</feature>
<dbReference type="GO" id="GO:0017057">
    <property type="term" value="F:6-phosphogluconolactonase activity"/>
    <property type="evidence" value="ECO:0007669"/>
    <property type="project" value="UniProtKB-EC"/>
</dbReference>
<dbReference type="NCBIfam" id="TIGR01198">
    <property type="entry name" value="pgl"/>
    <property type="match status" value="1"/>
</dbReference>
<keyword evidence="3" id="KW-0378">Hydrolase</keyword>
<sequence>MEAVTVCPSLEALGQTAGCFIAQLADKYVTKKGRFSIALSGGSTPRFLYDALSHPPLSGAVPWGGVILFWGDERCVPEDHPDSNFGMANTRLLSKVPIPSENIFAFPLKMTEPSAAASAYEDMIYDCFDPAEDEIPSFDLIILGLGADGHTASLFPDTSALKEKEDWVVANPVEKLGETRLTFTYPLINQAKHILFLAAGKEKSPIIKTLLSPEQIDSPYPASQVVPVTGQRYFFIDDAAAANALP</sequence>
<dbReference type="Gene3D" id="3.40.50.1360">
    <property type="match status" value="1"/>
</dbReference>
<dbReference type="PANTHER" id="PTHR11054:SF0">
    <property type="entry name" value="6-PHOSPHOGLUCONOLACTONASE"/>
    <property type="match status" value="1"/>
</dbReference>
<protein>
    <submittedName>
        <fullName evidence="3">6-phosphogluconolactonase, eukaryotic type</fullName>
        <ecNumber evidence="3">3.1.1.31</ecNumber>
    </submittedName>
</protein>
<evidence type="ECO:0000313" key="3">
    <source>
        <dbReference type="EMBL" id="VAX28633.1"/>
    </source>
</evidence>
<accession>A0A3B1CVM4</accession>
<dbReference type="InterPro" id="IPR005900">
    <property type="entry name" value="6-phosphogluconolactonase_DevB"/>
</dbReference>
<dbReference type="PANTHER" id="PTHR11054">
    <property type="entry name" value="6-PHOSPHOGLUCONOLACTONASE"/>
    <property type="match status" value="1"/>
</dbReference>
<dbReference type="InterPro" id="IPR006148">
    <property type="entry name" value="Glc/Gal-6P_isomerase"/>
</dbReference>
<proteinExistence type="inferred from homology"/>
<gene>
    <name evidence="3" type="ORF">MNBD_NITROSPIRAE01-801</name>
</gene>
<dbReference type="CDD" id="cd01400">
    <property type="entry name" value="6PGL"/>
    <property type="match status" value="1"/>
</dbReference>
<dbReference type="Pfam" id="PF01182">
    <property type="entry name" value="Glucosamine_iso"/>
    <property type="match status" value="1"/>
</dbReference>